<evidence type="ECO:0000256" key="1">
    <source>
        <dbReference type="ARBA" id="ARBA00022603"/>
    </source>
</evidence>
<dbReference type="OrthoDB" id="1018at2157"/>
<dbReference type="GO" id="GO:0032259">
    <property type="term" value="P:methylation"/>
    <property type="evidence" value="ECO:0007669"/>
    <property type="project" value="UniProtKB-KW"/>
</dbReference>
<dbReference type="SUPFAM" id="SSF53335">
    <property type="entry name" value="S-adenosyl-L-methionine-dependent methyltransferases"/>
    <property type="match status" value="1"/>
</dbReference>
<protein>
    <recommendedName>
        <fullName evidence="4">Methyltransferase domain-containing protein</fullName>
    </recommendedName>
</protein>
<keyword evidence="2" id="KW-0808">Transferase</keyword>
<name>A0A830F7S1_9EURY</name>
<dbReference type="Proteomes" id="UP000607197">
    <property type="component" value="Unassembled WGS sequence"/>
</dbReference>
<dbReference type="CDD" id="cd02440">
    <property type="entry name" value="AdoMet_MTases"/>
    <property type="match status" value="1"/>
</dbReference>
<gene>
    <name evidence="5" type="ORF">GCM10009039_02300</name>
</gene>
<dbReference type="PANTHER" id="PTHR43464:SF19">
    <property type="entry name" value="UBIQUINONE BIOSYNTHESIS O-METHYLTRANSFERASE, MITOCHONDRIAL"/>
    <property type="match status" value="1"/>
</dbReference>
<accession>A0A830F7S1</accession>
<evidence type="ECO:0000313" key="6">
    <source>
        <dbReference type="Proteomes" id="UP000607197"/>
    </source>
</evidence>
<reference evidence="5" key="2">
    <citation type="submission" date="2020-09" db="EMBL/GenBank/DDBJ databases">
        <authorList>
            <person name="Sun Q."/>
            <person name="Ohkuma M."/>
        </authorList>
    </citation>
    <scope>NUCLEOTIDE SEQUENCE</scope>
    <source>
        <strain evidence="5">JCM 19596</strain>
    </source>
</reference>
<dbReference type="EMBL" id="BMPG01000001">
    <property type="protein sequence ID" value="GGL47621.1"/>
    <property type="molecule type" value="Genomic_DNA"/>
</dbReference>
<dbReference type="InterPro" id="IPR041698">
    <property type="entry name" value="Methyltransf_25"/>
</dbReference>
<evidence type="ECO:0000313" key="5">
    <source>
        <dbReference type="EMBL" id="GGL47621.1"/>
    </source>
</evidence>
<comment type="caution">
    <text evidence="5">The sequence shown here is derived from an EMBL/GenBank/DDBJ whole genome shotgun (WGS) entry which is preliminary data.</text>
</comment>
<sequence>MSDGDENTWSWETFEARDFYDDLGRGEWERLDRDWYHRLEWDATVAYLEQFLPASGRVLDAGGAAGRYAVWLAERGYDVTLVDVSETQLDIARAELDARGLRDRVTVHVGDVRDLAYESDTFDATLCLGGPLSHVTDADERATAARELARVTDPGAPVFASVMGRLALVQAKLQQGDELALLPDLARDGTYDAALLREHGVDSPSLFAAHFFRVDELEALLETAGLDVETVAGLEGVASLRRTADGDVGDLDAEKRDAARETVDALREDRSVADFSTHILAVATVARAFK</sequence>
<dbReference type="Gene3D" id="3.40.50.150">
    <property type="entry name" value="Vaccinia Virus protein VP39"/>
    <property type="match status" value="1"/>
</dbReference>
<dbReference type="InterPro" id="IPR029063">
    <property type="entry name" value="SAM-dependent_MTases_sf"/>
</dbReference>
<keyword evidence="3" id="KW-0949">S-adenosyl-L-methionine</keyword>
<keyword evidence="1" id="KW-0489">Methyltransferase</keyword>
<evidence type="ECO:0000256" key="3">
    <source>
        <dbReference type="ARBA" id="ARBA00022691"/>
    </source>
</evidence>
<dbReference type="RefSeq" id="WP_188974997.1">
    <property type="nucleotide sequence ID" value="NZ_BMPG01000001.1"/>
</dbReference>
<keyword evidence="6" id="KW-1185">Reference proteome</keyword>
<dbReference type="Pfam" id="PF13649">
    <property type="entry name" value="Methyltransf_25"/>
    <property type="match status" value="1"/>
</dbReference>
<organism evidence="5 6">
    <name type="scientific">Halocalculus aciditolerans</name>
    <dbReference type="NCBI Taxonomy" id="1383812"/>
    <lineage>
        <taxon>Archaea</taxon>
        <taxon>Methanobacteriati</taxon>
        <taxon>Methanobacteriota</taxon>
        <taxon>Stenosarchaea group</taxon>
        <taxon>Halobacteria</taxon>
        <taxon>Halobacteriales</taxon>
        <taxon>Halobacteriaceae</taxon>
        <taxon>Halocalculus</taxon>
    </lineage>
</organism>
<evidence type="ECO:0000256" key="2">
    <source>
        <dbReference type="ARBA" id="ARBA00022679"/>
    </source>
</evidence>
<proteinExistence type="predicted"/>
<feature type="domain" description="Methyltransferase" evidence="4">
    <location>
        <begin position="58"/>
        <end position="155"/>
    </location>
</feature>
<reference evidence="5" key="1">
    <citation type="journal article" date="2014" name="Int. J. Syst. Evol. Microbiol.">
        <title>Complete genome sequence of Corynebacterium casei LMG S-19264T (=DSM 44701T), isolated from a smear-ripened cheese.</title>
        <authorList>
            <consortium name="US DOE Joint Genome Institute (JGI-PGF)"/>
            <person name="Walter F."/>
            <person name="Albersmeier A."/>
            <person name="Kalinowski J."/>
            <person name="Ruckert C."/>
        </authorList>
    </citation>
    <scope>NUCLEOTIDE SEQUENCE</scope>
    <source>
        <strain evidence="5">JCM 19596</strain>
    </source>
</reference>
<dbReference type="AlphaFoldDB" id="A0A830F7S1"/>
<dbReference type="PANTHER" id="PTHR43464">
    <property type="entry name" value="METHYLTRANSFERASE"/>
    <property type="match status" value="1"/>
</dbReference>
<evidence type="ECO:0000259" key="4">
    <source>
        <dbReference type="Pfam" id="PF13649"/>
    </source>
</evidence>
<dbReference type="GO" id="GO:0008168">
    <property type="term" value="F:methyltransferase activity"/>
    <property type="evidence" value="ECO:0007669"/>
    <property type="project" value="UniProtKB-KW"/>
</dbReference>